<evidence type="ECO:0000256" key="5">
    <source>
        <dbReference type="ARBA" id="ARBA00022840"/>
    </source>
</evidence>
<keyword evidence="2" id="KW-0479">Metal-binding</keyword>
<accession>A0A1M5S505</accession>
<proteinExistence type="predicted"/>
<dbReference type="Gene3D" id="3.40.50.880">
    <property type="match status" value="1"/>
</dbReference>
<dbReference type="NCBIfam" id="TIGR01857">
    <property type="entry name" value="FGAM-synthase"/>
    <property type="match status" value="1"/>
</dbReference>
<dbReference type="STRING" id="1123281.SAMN02745180_00075"/>
<dbReference type="RefSeq" id="WP_072742553.1">
    <property type="nucleotide sequence ID" value="NZ_FQXR01000002.1"/>
</dbReference>
<keyword evidence="5" id="KW-0067">ATP-binding</keyword>
<dbReference type="OrthoDB" id="9804441at2"/>
<evidence type="ECO:0000256" key="1">
    <source>
        <dbReference type="ARBA" id="ARBA00022598"/>
    </source>
</evidence>
<evidence type="ECO:0000259" key="8">
    <source>
        <dbReference type="Pfam" id="PF18072"/>
    </source>
</evidence>
<dbReference type="CDD" id="cd02203">
    <property type="entry name" value="PurL_repeat1"/>
    <property type="match status" value="1"/>
</dbReference>
<dbReference type="InterPro" id="IPR041609">
    <property type="entry name" value="PurL_linker"/>
</dbReference>
<dbReference type="PROSITE" id="PS51273">
    <property type="entry name" value="GATASE_TYPE_1"/>
    <property type="match status" value="1"/>
</dbReference>
<dbReference type="PANTHER" id="PTHR10099:SF1">
    <property type="entry name" value="PHOSPHORIBOSYLFORMYLGLYCINAMIDINE SYNTHASE"/>
    <property type="match status" value="1"/>
</dbReference>
<dbReference type="GO" id="GO:0046872">
    <property type="term" value="F:metal ion binding"/>
    <property type="evidence" value="ECO:0007669"/>
    <property type="project" value="UniProtKB-KW"/>
</dbReference>
<keyword evidence="10" id="KW-1185">Reference proteome</keyword>
<dbReference type="EMBL" id="FQXR01000002">
    <property type="protein sequence ID" value="SHH33566.1"/>
    <property type="molecule type" value="Genomic_DNA"/>
</dbReference>
<evidence type="ECO:0000256" key="2">
    <source>
        <dbReference type="ARBA" id="ARBA00022723"/>
    </source>
</evidence>
<dbReference type="Proteomes" id="UP000184389">
    <property type="component" value="Unassembled WGS sequence"/>
</dbReference>
<reference evidence="9 10" key="1">
    <citation type="submission" date="2016-11" db="EMBL/GenBank/DDBJ databases">
        <authorList>
            <person name="Jaros S."/>
            <person name="Januszkiewicz K."/>
            <person name="Wedrychowicz H."/>
        </authorList>
    </citation>
    <scope>NUCLEOTIDE SEQUENCE [LARGE SCALE GENOMIC DNA]</scope>
    <source>
        <strain evidence="9 10">DSM 13106</strain>
    </source>
</reference>
<dbReference type="Gene3D" id="3.30.1330.10">
    <property type="entry name" value="PurM-like, N-terminal domain"/>
    <property type="match status" value="2"/>
</dbReference>
<keyword evidence="4" id="KW-0658">Purine biosynthesis</keyword>
<dbReference type="SUPFAM" id="SSF56042">
    <property type="entry name" value="PurM C-terminal domain-like"/>
    <property type="match status" value="2"/>
</dbReference>
<evidence type="ECO:0000256" key="3">
    <source>
        <dbReference type="ARBA" id="ARBA00022741"/>
    </source>
</evidence>
<dbReference type="SUPFAM" id="SSF52317">
    <property type="entry name" value="Class I glutamine amidotransferase-like"/>
    <property type="match status" value="1"/>
</dbReference>
<dbReference type="FunFam" id="3.30.1330.10:FF:000013">
    <property type="entry name" value="Phosphoribosylformylglycinamidine synthase"/>
    <property type="match status" value="1"/>
</dbReference>
<protein>
    <submittedName>
        <fullName evidence="9">Phosphoribosylformylglycinamidine synthase</fullName>
    </submittedName>
</protein>
<dbReference type="InterPro" id="IPR010141">
    <property type="entry name" value="FGAM_synthase"/>
</dbReference>
<dbReference type="Pfam" id="PF02769">
    <property type="entry name" value="AIRS_C"/>
    <property type="match status" value="1"/>
</dbReference>
<dbReference type="CDD" id="cd02204">
    <property type="entry name" value="PurL_repeat2"/>
    <property type="match status" value="1"/>
</dbReference>
<keyword evidence="6" id="KW-0460">Magnesium</keyword>
<dbReference type="Gene3D" id="3.90.650.10">
    <property type="entry name" value="PurM-like C-terminal domain"/>
    <property type="match status" value="2"/>
</dbReference>
<evidence type="ECO:0000259" key="7">
    <source>
        <dbReference type="Pfam" id="PF02769"/>
    </source>
</evidence>
<dbReference type="InterPro" id="IPR036921">
    <property type="entry name" value="PurM-like_N_sf"/>
</dbReference>
<dbReference type="Pfam" id="PF18072">
    <property type="entry name" value="FGAR-AT_linker"/>
    <property type="match status" value="1"/>
</dbReference>
<name>A0A1M5S505_9FIRM</name>
<evidence type="ECO:0000313" key="10">
    <source>
        <dbReference type="Proteomes" id="UP000184389"/>
    </source>
</evidence>
<evidence type="ECO:0000256" key="4">
    <source>
        <dbReference type="ARBA" id="ARBA00022755"/>
    </source>
</evidence>
<dbReference type="GO" id="GO:0005737">
    <property type="term" value="C:cytoplasm"/>
    <property type="evidence" value="ECO:0007669"/>
    <property type="project" value="TreeGrafter"/>
</dbReference>
<evidence type="ECO:0000313" key="9">
    <source>
        <dbReference type="EMBL" id="SHH33566.1"/>
    </source>
</evidence>
<dbReference type="SUPFAM" id="SSF55326">
    <property type="entry name" value="PurM N-terminal domain-like"/>
    <property type="match status" value="2"/>
</dbReference>
<dbReference type="SMART" id="SM01211">
    <property type="entry name" value="GATase_5"/>
    <property type="match status" value="1"/>
</dbReference>
<dbReference type="Pfam" id="PF13507">
    <property type="entry name" value="GATase_5"/>
    <property type="match status" value="1"/>
</dbReference>
<gene>
    <name evidence="9" type="ORF">SAMN02745180_00075</name>
</gene>
<organism evidence="9 10">
    <name type="scientific">Sporanaerobacter acetigenes DSM 13106</name>
    <dbReference type="NCBI Taxonomy" id="1123281"/>
    <lineage>
        <taxon>Bacteria</taxon>
        <taxon>Bacillati</taxon>
        <taxon>Bacillota</taxon>
        <taxon>Tissierellia</taxon>
        <taxon>Tissierellales</taxon>
        <taxon>Sporanaerobacteraceae</taxon>
        <taxon>Sporanaerobacter</taxon>
    </lineage>
</organism>
<evidence type="ECO:0000256" key="6">
    <source>
        <dbReference type="ARBA" id="ARBA00022842"/>
    </source>
</evidence>
<feature type="domain" description="PurM-like C-terminal" evidence="7">
    <location>
        <begin position="440"/>
        <end position="592"/>
    </location>
</feature>
<dbReference type="GO" id="GO:0006164">
    <property type="term" value="P:purine nucleotide biosynthetic process"/>
    <property type="evidence" value="ECO:0007669"/>
    <property type="project" value="UniProtKB-KW"/>
</dbReference>
<keyword evidence="3" id="KW-0547">Nucleotide-binding</keyword>
<dbReference type="GO" id="GO:0004642">
    <property type="term" value="F:phosphoribosylformylglycinamidine synthase activity"/>
    <property type="evidence" value="ECO:0007669"/>
    <property type="project" value="TreeGrafter"/>
</dbReference>
<keyword evidence="1" id="KW-0436">Ligase</keyword>
<dbReference type="InterPro" id="IPR029062">
    <property type="entry name" value="Class_I_gatase-like"/>
</dbReference>
<dbReference type="AlphaFoldDB" id="A0A1M5S505"/>
<dbReference type="GO" id="GO:0005524">
    <property type="term" value="F:ATP binding"/>
    <property type="evidence" value="ECO:0007669"/>
    <property type="project" value="UniProtKB-KW"/>
</dbReference>
<dbReference type="InterPro" id="IPR036676">
    <property type="entry name" value="PurM-like_C_sf"/>
</dbReference>
<sequence length="1245" mass="139705">MENIRKLFVEKKEGYNIEAKQLLRDLRENLNIFGLKKVRILNHYQIGNILKEDYERAVNTIFSEPNVDMVYEETFPINESDYFFRVEYLPGQYDQRADSAIQCLEILTGKNGYKITTSKIVVLEGDINKEELEKVKNYYINPVESREVSLDMITLDTKWDEPQDVEIVDGFIEKSPEELEALREKIGFAMDVEDLKYCQEYFKLEEKRDPSITELKVIDTYWSDHCRHTTFMTSIKDVKFEEGFYREIFEEAFKEYLKSKNFVYGDKEKPVCLMDMGTIEKKELVKKGLLDDLEESEEINACSIEIDVDVDGENEKWLLMFKNETHNHPTEIEPFGGAATCLGGAIRDPLSGRAYVYQAMRITGSGDPREKIENTLPGKLPQRKITIGAMKGYSSYGNQIGIPTGYVREIYDENYIAKRMEVGAVIGASPKESVIRGIPKPGDIVLLVGGRTGRDGLGGAVGSSKEHDEESIYTCGSEVQKGNPPIERKIQRLFRDENVKKMIKRCNDFGAGGVSVAIGELSDGLDIDLDKVPKKYEGLDGTEIAISESQERMAVVIDREDLDKFKEYAKAENIEVTVVAEVTEDGRLTMKWRGKNIVDISREFLDTNGVRKKTKVFVEEPRNKNYFQTVPNNVEENLDNIKEAFILNMASLNTCSQKGLVEKFDNTIGAGTVLMPFGGKYKLTPVDGMAGKIPVYSGETDTCSIMTYGFDPQISKWSPFHGGMYAVIDSIGKIVALGGDYKNTRLTFQEYFEKLGEDDKKWGKPFNAILGAYLVQKKLSIPSIGGKDSMSGTFKDLNVPPTLISFAVNVGKASKIVSPEFKKSGSFVVLVPIAIDEKGMPDFEELDRNYTRINELIGKNKILSANTIKYGGIARCVSEMAFGNKIGFVFNEKIVLNEIFVPKHGSILIEIDENENVDALLSGINYEILGTTVDGEYIEVLKERIQLDELIEKWEEPLKDVFPFTEEVKEVPRCIEYKKGNKIHKKLSIGKPRVFIPVFPGTNCEWDTKNAFEKAGGVVETFVFRNLNSKDINYSISEIVRLINESQIIAIPGGFSAGDEPEGSGKFIATVFRNPYISEAVMNLLKNRDGLMLGICNGFQALIKLGLLPYGEIRDIDCDSPTLTFNKIGSHVSTMVNTKVVSNLSPWFNNTKVGDIHTIPVSHGEGRFIADEKQLSILIENGQIATQYVGINPNGSVEAIEGITSPDGRVLGKMGHSERMGENICKNIPGEKDQKIFEAGIGYFI</sequence>
<feature type="domain" description="Phosphoribosylformylglycinamidine synthase linker" evidence="8">
    <location>
        <begin position="179"/>
        <end position="228"/>
    </location>
</feature>
<dbReference type="InterPro" id="IPR010918">
    <property type="entry name" value="PurM-like_C_dom"/>
</dbReference>
<dbReference type="PANTHER" id="PTHR10099">
    <property type="entry name" value="PHOSPHORIBOSYLFORMYLGLYCINAMIDINE SYNTHASE"/>
    <property type="match status" value="1"/>
</dbReference>